<dbReference type="RefSeq" id="WP_323305307.1">
    <property type="nucleotide sequence ID" value="NZ_JAYGHX010000004.1"/>
</dbReference>
<reference evidence="1 2" key="1">
    <citation type="submission" date="2023-12" db="EMBL/GenBank/DDBJ databases">
        <title>Baltic Sea Cyanobacteria.</title>
        <authorList>
            <person name="Delbaje E."/>
            <person name="Fewer D.P."/>
            <person name="Shishido T.K."/>
        </authorList>
    </citation>
    <scope>NUCLEOTIDE SEQUENCE [LARGE SCALE GENOMIC DNA]</scope>
    <source>
        <strain evidence="1 2">UHCC 0139</strain>
    </source>
</reference>
<accession>A0ABU5RU80</accession>
<sequence>MRLPFLPALPPLFDRLPGAGQRRRAVAVSAVALLTLLLRPLWPLRLLPGWCLGLLLLWATAELLRWRWWPPRWR</sequence>
<organism evidence="1 2">
    <name type="scientific">Cyanobium gracile UHCC 0139</name>
    <dbReference type="NCBI Taxonomy" id="3110308"/>
    <lineage>
        <taxon>Bacteria</taxon>
        <taxon>Bacillati</taxon>
        <taxon>Cyanobacteriota</taxon>
        <taxon>Cyanophyceae</taxon>
        <taxon>Synechococcales</taxon>
        <taxon>Prochlorococcaceae</taxon>
        <taxon>Cyanobium</taxon>
    </lineage>
</organism>
<evidence type="ECO:0000313" key="1">
    <source>
        <dbReference type="EMBL" id="MEA5391265.1"/>
    </source>
</evidence>
<comment type="caution">
    <text evidence="1">The sequence shown here is derived from an EMBL/GenBank/DDBJ whole genome shotgun (WGS) entry which is preliminary data.</text>
</comment>
<dbReference type="Proteomes" id="UP001304461">
    <property type="component" value="Unassembled WGS sequence"/>
</dbReference>
<gene>
    <name evidence="1" type="ORF">VB738_08310</name>
</gene>
<name>A0ABU5RU80_9CYAN</name>
<dbReference type="EMBL" id="JAYGHX010000004">
    <property type="protein sequence ID" value="MEA5391265.1"/>
    <property type="molecule type" value="Genomic_DNA"/>
</dbReference>
<evidence type="ECO:0000313" key="2">
    <source>
        <dbReference type="Proteomes" id="UP001304461"/>
    </source>
</evidence>
<proteinExistence type="predicted"/>
<keyword evidence="2" id="KW-1185">Reference proteome</keyword>
<protein>
    <submittedName>
        <fullName evidence="1">Uncharacterized protein</fullName>
    </submittedName>
</protein>